<dbReference type="InterPro" id="IPR044145">
    <property type="entry name" value="IF2_II"/>
</dbReference>
<evidence type="ECO:0000313" key="12">
    <source>
        <dbReference type="EMBL" id="MFL0268275.1"/>
    </source>
</evidence>
<evidence type="ECO:0000256" key="3">
    <source>
        <dbReference type="ARBA" id="ARBA00022540"/>
    </source>
</evidence>
<dbReference type="SUPFAM" id="SSF52540">
    <property type="entry name" value="P-loop containing nucleoside triphosphate hydrolases"/>
    <property type="match status" value="1"/>
</dbReference>
<dbReference type="Pfam" id="PF00009">
    <property type="entry name" value="GTP_EFTU"/>
    <property type="match status" value="1"/>
</dbReference>
<dbReference type="EMBL" id="JBJHZY010000001">
    <property type="protein sequence ID" value="MFL0268275.1"/>
    <property type="molecule type" value="Genomic_DNA"/>
</dbReference>
<dbReference type="PANTHER" id="PTHR43381:SF5">
    <property type="entry name" value="TR-TYPE G DOMAIN-CONTAINING PROTEIN"/>
    <property type="match status" value="1"/>
</dbReference>
<comment type="subcellular location">
    <subcellularLocation>
        <location evidence="8">Cytoplasm</location>
    </subcellularLocation>
</comment>
<evidence type="ECO:0000256" key="7">
    <source>
        <dbReference type="ARBA" id="ARBA00025162"/>
    </source>
</evidence>
<dbReference type="InterPro" id="IPR005225">
    <property type="entry name" value="Small_GTP-bd"/>
</dbReference>
<comment type="function">
    <text evidence="7 8 9">One of the essential components for the initiation of protein synthesis. Protects formylmethionyl-tRNA from spontaneous hydrolysis and promotes its binding to the 30S ribosomal subunits. Also involved in the hydrolysis of GTP during the formation of the 70S ribosomal complex.</text>
</comment>
<dbReference type="RefSeq" id="WP_406764852.1">
    <property type="nucleotide sequence ID" value="NZ_JBJHZY010000001.1"/>
</dbReference>
<comment type="caution">
    <text evidence="12">The sequence shown here is derived from an EMBL/GenBank/DDBJ whole genome shotgun (WGS) entry which is preliminary data.</text>
</comment>
<name>A0ABW8TRB8_9CLOT</name>
<gene>
    <name evidence="8 12" type="primary">infB</name>
    <name evidence="12" type="ORF">ACJDUH_09175</name>
</gene>
<dbReference type="Gene3D" id="1.10.10.2480">
    <property type="match status" value="1"/>
</dbReference>
<dbReference type="GO" id="GO:0003743">
    <property type="term" value="F:translation initiation factor activity"/>
    <property type="evidence" value="ECO:0007669"/>
    <property type="project" value="UniProtKB-KW"/>
</dbReference>
<dbReference type="Proteomes" id="UP001623661">
    <property type="component" value="Unassembled WGS sequence"/>
</dbReference>
<dbReference type="InterPro" id="IPR027417">
    <property type="entry name" value="P-loop_NTPase"/>
</dbReference>
<protein>
    <recommendedName>
        <fullName evidence="2 8">Translation initiation factor IF-2</fullName>
    </recommendedName>
</protein>
<feature type="binding site" evidence="8">
    <location>
        <begin position="297"/>
        <end position="300"/>
    </location>
    <ligand>
        <name>GTP</name>
        <dbReference type="ChEBI" id="CHEBI:37565"/>
    </ligand>
</feature>
<dbReference type="Gene3D" id="3.40.50.300">
    <property type="entry name" value="P-loop containing nucleotide triphosphate hydrolases"/>
    <property type="match status" value="1"/>
</dbReference>
<evidence type="ECO:0000259" key="11">
    <source>
        <dbReference type="PROSITE" id="PS51722"/>
    </source>
</evidence>
<dbReference type="Pfam" id="PF04760">
    <property type="entry name" value="IF2_N"/>
    <property type="match status" value="2"/>
</dbReference>
<feature type="region of interest" description="G-domain" evidence="8">
    <location>
        <begin position="191"/>
        <end position="339"/>
    </location>
</feature>
<evidence type="ECO:0000256" key="10">
    <source>
        <dbReference type="SAM" id="Coils"/>
    </source>
</evidence>
<dbReference type="InterPro" id="IPR000795">
    <property type="entry name" value="T_Tr_GTP-bd_dom"/>
</dbReference>
<evidence type="ECO:0000256" key="2">
    <source>
        <dbReference type="ARBA" id="ARBA00020675"/>
    </source>
</evidence>
<dbReference type="HAMAP" id="MF_00100_B">
    <property type="entry name" value="IF_2_B"/>
    <property type="match status" value="1"/>
</dbReference>
<comment type="similarity">
    <text evidence="1 8 9">Belongs to the TRAFAC class translation factor GTPase superfamily. Classic translation factor GTPase family. IF-2 subfamily.</text>
</comment>
<dbReference type="Pfam" id="PF22042">
    <property type="entry name" value="EF-G_D2"/>
    <property type="match status" value="1"/>
</dbReference>
<keyword evidence="13" id="KW-1185">Reference proteome</keyword>
<dbReference type="SUPFAM" id="SSF50447">
    <property type="entry name" value="Translation proteins"/>
    <property type="match status" value="2"/>
</dbReference>
<keyword evidence="4 8" id="KW-0547">Nucleotide-binding</keyword>
<dbReference type="PROSITE" id="PS51722">
    <property type="entry name" value="G_TR_2"/>
    <property type="match status" value="1"/>
</dbReference>
<keyword evidence="10" id="KW-0175">Coiled coil</keyword>
<dbReference type="NCBIfam" id="TIGR00231">
    <property type="entry name" value="small_GTP"/>
    <property type="match status" value="1"/>
</dbReference>
<dbReference type="Gene3D" id="2.40.30.10">
    <property type="entry name" value="Translation factors"/>
    <property type="match status" value="2"/>
</dbReference>
<dbReference type="InterPro" id="IPR006847">
    <property type="entry name" value="IF2_N"/>
</dbReference>
<feature type="binding site" evidence="8">
    <location>
        <begin position="243"/>
        <end position="247"/>
    </location>
    <ligand>
        <name>GTP</name>
        <dbReference type="ChEBI" id="CHEBI:37565"/>
    </ligand>
</feature>
<dbReference type="InterPro" id="IPR015760">
    <property type="entry name" value="TIF_IF2"/>
</dbReference>
<reference evidence="12 13" key="1">
    <citation type="submission" date="2024-11" db="EMBL/GenBank/DDBJ databases">
        <authorList>
            <person name="Heng Y.C."/>
            <person name="Lim A.C.H."/>
            <person name="Lee J.K.Y."/>
            <person name="Kittelmann S."/>
        </authorList>
    </citation>
    <scope>NUCLEOTIDE SEQUENCE [LARGE SCALE GENOMIC DNA]</scope>
    <source>
        <strain evidence="12 13">WILCCON 0202</strain>
    </source>
</reference>
<dbReference type="PANTHER" id="PTHR43381">
    <property type="entry name" value="TRANSLATION INITIATION FACTOR IF-2-RELATED"/>
    <property type="match status" value="1"/>
</dbReference>
<feature type="coiled-coil region" evidence="10">
    <location>
        <begin position="157"/>
        <end position="186"/>
    </location>
</feature>
<dbReference type="Gene3D" id="3.40.50.10050">
    <property type="entry name" value="Translation initiation factor IF- 2, domain 3"/>
    <property type="match status" value="1"/>
</dbReference>
<evidence type="ECO:0000256" key="5">
    <source>
        <dbReference type="ARBA" id="ARBA00022917"/>
    </source>
</evidence>
<evidence type="ECO:0000256" key="1">
    <source>
        <dbReference type="ARBA" id="ARBA00007733"/>
    </source>
</evidence>
<keyword evidence="6 8" id="KW-0342">GTP-binding</keyword>
<feature type="binding site" evidence="8">
    <location>
        <begin position="197"/>
        <end position="204"/>
    </location>
    <ligand>
        <name>GTP</name>
        <dbReference type="ChEBI" id="CHEBI:37565"/>
    </ligand>
</feature>
<evidence type="ECO:0000256" key="8">
    <source>
        <dbReference type="HAMAP-Rule" id="MF_00100"/>
    </source>
</evidence>
<sequence>MSKIRVYELAKELDISSKDLITLLFEEFNITVKNHMSVIEDEDAELIKELFAENKKAASVKDGASETEEDIIEKYEDLAEEKIKVKKNKKKFKDQDEKEIGAEEANEIIQIGETITVKELADKFNKPTTEVIKQLIFCGVMAAINQEIDFNTAEKVAEKFNISIIKKEEELVKQEAEEEIEEDVDAVKRPPIVTVMGHVDHGKTSLLDAIRKARVTETEAGGITQHIGAYTVTINEEKITFLDTPGHEAFTAMRARGAQITDIVVLVVAADDGVMPQTKEAINHCKAANVPMIVAINKMDRPGANIDRVKQELTEYGLVAEDWGGDTICVPVSAHTKEGIDSLLEMILLQAEILELVGNPNRNAKGTVVEAKLDKGRGAVATLLVQNGTLHVGDSILVGNTYGRIRAMFDDKGKKIKSAGPSIPAEILGLSEVPAAGDKFNVTKDEKTARAMAEKRLQKQRAEHLQSSNKVSLEDLYSQIQEGKVKELDIIVKADVQGSVEAIKQSFEKLSTDNVKVRLIHGDVGAITESDIILATASNAIVIGFNVRPDTNAANLAEKEKVEIKTYRVIYDAIEDIKKAMIGMLDPEYRELILGKAEVRMTYKISNIGTIAGCYVLDGKIVRNSSVRVIRDGIVIFESALASLKRFKDDAKEVNQGYECGLSVEKYNDLKEGDIIECYTMEEIKPKQL</sequence>
<keyword evidence="5 8" id="KW-0648">Protein biosynthesis</keyword>
<dbReference type="InterPro" id="IPR036925">
    <property type="entry name" value="TIF_IF2_dom3_sf"/>
</dbReference>
<proteinExistence type="inferred from homology"/>
<dbReference type="Pfam" id="PF11987">
    <property type="entry name" value="IF-2"/>
    <property type="match status" value="1"/>
</dbReference>
<dbReference type="CDD" id="cd03692">
    <property type="entry name" value="mtIF2_IVc"/>
    <property type="match status" value="1"/>
</dbReference>
<evidence type="ECO:0000256" key="6">
    <source>
        <dbReference type="ARBA" id="ARBA00023134"/>
    </source>
</evidence>
<dbReference type="SUPFAM" id="SSF52156">
    <property type="entry name" value="Initiation factor IF2/eIF5b, domain 3"/>
    <property type="match status" value="1"/>
</dbReference>
<accession>A0ABW8TRB8</accession>
<evidence type="ECO:0000256" key="9">
    <source>
        <dbReference type="RuleBase" id="RU000644"/>
    </source>
</evidence>
<dbReference type="CDD" id="cd01887">
    <property type="entry name" value="IF2_eIF5B"/>
    <property type="match status" value="1"/>
</dbReference>
<dbReference type="InterPro" id="IPR023115">
    <property type="entry name" value="TIF_IF2_dom3"/>
</dbReference>
<keyword evidence="3 8" id="KW-0396">Initiation factor</keyword>
<dbReference type="InterPro" id="IPR053905">
    <property type="entry name" value="EF-G-like_DII"/>
</dbReference>
<dbReference type="InterPro" id="IPR000178">
    <property type="entry name" value="TF_IF2_bacterial-like"/>
</dbReference>
<dbReference type="NCBIfam" id="TIGR00487">
    <property type="entry name" value="IF-2"/>
    <property type="match status" value="1"/>
</dbReference>
<evidence type="ECO:0000256" key="4">
    <source>
        <dbReference type="ARBA" id="ARBA00022741"/>
    </source>
</evidence>
<organism evidence="12 13">
    <name type="scientific">Candidatus Clostridium radicumherbarum</name>
    <dbReference type="NCBI Taxonomy" id="3381662"/>
    <lineage>
        <taxon>Bacteria</taxon>
        <taxon>Bacillati</taxon>
        <taxon>Bacillota</taxon>
        <taxon>Clostridia</taxon>
        <taxon>Eubacteriales</taxon>
        <taxon>Clostridiaceae</taxon>
        <taxon>Clostridium</taxon>
    </lineage>
</organism>
<dbReference type="CDD" id="cd03702">
    <property type="entry name" value="IF2_mtIF2_II"/>
    <property type="match status" value="1"/>
</dbReference>
<feature type="domain" description="Tr-type G" evidence="11">
    <location>
        <begin position="188"/>
        <end position="355"/>
    </location>
</feature>
<evidence type="ECO:0000313" key="13">
    <source>
        <dbReference type="Proteomes" id="UP001623661"/>
    </source>
</evidence>
<dbReference type="PROSITE" id="PS01176">
    <property type="entry name" value="IF2"/>
    <property type="match status" value="1"/>
</dbReference>
<dbReference type="InterPro" id="IPR009000">
    <property type="entry name" value="Transl_B-barrel_sf"/>
</dbReference>
<keyword evidence="8" id="KW-0963">Cytoplasm</keyword>